<name>A0A2H1VWU5_SPOFR</name>
<dbReference type="Pfam" id="PF09104">
    <property type="entry name" value="BRCA-2_OB3"/>
    <property type="match status" value="1"/>
</dbReference>
<feature type="region of interest" description="Disordered" evidence="10">
    <location>
        <begin position="2265"/>
        <end position="2300"/>
    </location>
</feature>
<dbReference type="Gene3D" id="2.40.50.140">
    <property type="entry name" value="Nucleic acid-binding proteins"/>
    <property type="match status" value="4"/>
</dbReference>
<dbReference type="InterPro" id="IPR002093">
    <property type="entry name" value="BRCA2_repeat"/>
</dbReference>
<feature type="domain" description="C2H2-type" evidence="11">
    <location>
        <begin position="462"/>
        <end position="485"/>
    </location>
</feature>
<dbReference type="InterPro" id="IPR015187">
    <property type="entry name" value="BRCA2_OB_1"/>
</dbReference>
<keyword evidence="4 9" id="KW-0863">Zinc-finger</keyword>
<dbReference type="PANTHER" id="PTHR11289:SF0">
    <property type="entry name" value="BREAST CANCER TYPE 2 SUSCEPTIBILITY PROTEIN"/>
    <property type="match status" value="1"/>
</dbReference>
<feature type="compositionally biased region" description="Polar residues" evidence="10">
    <location>
        <begin position="3160"/>
        <end position="3172"/>
    </location>
</feature>
<feature type="compositionally biased region" description="Polar residues" evidence="10">
    <location>
        <begin position="227"/>
        <end position="237"/>
    </location>
</feature>
<keyword evidence="8" id="KW-0234">DNA repair</keyword>
<dbReference type="InterPro" id="IPR012340">
    <property type="entry name" value="NA-bd_OB-fold"/>
</dbReference>
<dbReference type="EMBL" id="ODYU01004881">
    <property type="protein sequence ID" value="SOQ45206.1"/>
    <property type="molecule type" value="Genomic_DNA"/>
</dbReference>
<accession>A0A2H1VWU5</accession>
<feature type="compositionally biased region" description="Polar residues" evidence="10">
    <location>
        <begin position="3237"/>
        <end position="3249"/>
    </location>
</feature>
<proteinExistence type="predicted"/>
<feature type="compositionally biased region" description="Basic residues" evidence="10">
    <location>
        <begin position="687"/>
        <end position="697"/>
    </location>
</feature>
<dbReference type="GO" id="GO:0003677">
    <property type="term" value="F:DNA binding"/>
    <property type="evidence" value="ECO:0007669"/>
    <property type="project" value="UniProtKB-KW"/>
</dbReference>
<evidence type="ECO:0000313" key="12">
    <source>
        <dbReference type="EMBL" id="SOQ45206.1"/>
    </source>
</evidence>
<dbReference type="InterPro" id="IPR013087">
    <property type="entry name" value="Znf_C2H2_type"/>
</dbReference>
<feature type="domain" description="C2H2-type" evidence="11">
    <location>
        <begin position="520"/>
        <end position="547"/>
    </location>
</feature>
<dbReference type="PROSITE" id="PS50138">
    <property type="entry name" value="BRCA2_REPEAT"/>
    <property type="match status" value="15"/>
</dbReference>
<sequence>MLHNTGPYGPNETPINMGAPVNMTPMSGHMNLAHNINNLSKMAHHGGQGPSGHFNLPEYAHYNQSTLGMPPQMGQFPNYQQLGFQHSYMNQSASSVNDLPFPNGMFPMNFNIQNEHSANMMNYSYEKRASETMRQESYKDHSMRKMPLNIPQIPNKSYARHSIPDEGYGLNNTYHDGHHNLDLSLKTQEKIQLDSTRKKNIENTVRLIENILINSSNKPKEAPSAPSRPTSTRTELPQPSVIEKAPKSNIPATEIQSHTVIQTQADPLQVTPADFSKTKPNDVVEAPIDVNDDSQDKEGSENEPQSDEEDIKPIAITQHFVTEETEVNTDNSIVIKVEKDSWADAECFSPFLKDVNGFQKDDNINCRIIEGETSVAEAIAAYKNGIKPEGVFECPHCSLLFKHPKRFIIHHNWHTFGLTNIRRIEIAKVKEQRRFERKEARVIERMNSKEVTEETSVDGKVFPCKDCDKVFSAKGSLKNHRQRTHPTRIRECRICHKPISSWMALRAHMVTHSADSGLGFQCAECPKRFKYSHSLAKHSDTHLEKTHACTECPKKFGSQALLKMHMKTHERVLRGATFRCTYCGKGFFESYSLQVHERTHRNERPFTCDICNTSFGTNSSLKRHVKVSHNTSKPYQCSVCHRNFITESIRDRHEQRLHGNPEDFKFPCKLCPSKYLKMKDLQKHVYKMHPKSKRKKKEDKDSDSEYHHIPKQANKSVLKTEHIHNQLYSILQTINIEMTNYDQLRLFQCLDSCYVPDKEYRMNYKMKLYFFNYIFKVPYIKIYKYEMKKKKQISLSARDTMNNKVVKVEMYTNRNEARNNCNLFNSSKKSSLCLYKDNKQENKHKYKPQDVISSVSLQLKAFQVADSVKSENCKPKVLPKCKNSNFLSVSNLPVYDEPQKSKFDTQYATDTQLINIIEDAEIIDIHQGMTQEFETTFCHHTEKVLDEADDENDKEDSDGCLDDNTADDGVGRDREVVNNDNNVEMDTSVRLISPIINSNRVKYEDPTINSGRNKDFGVEKESIECIEVNDDDLAIEMPLSPIFIQKVTKPKSKTPSPMVFSLEKFEEFEKLSEPVLIGDDLKISKKIINSQILDKELNINMDEEIALNARSPVLTNKPKKKINKEELATRLLIDPTSDEDIELINLDKATTDNLIKEVTRTKGESRRFKEVKEVLKDEILFSSDEEDLVQESLQDLPFTCALETSFYDQSDVLDKTMYVGFQTASNKSILISTDSFAQAKSILGDVEDDVTITEMVKNCESNVKNTTDNEKQGEMDSNDKKTEFKFISGNEIDKVVDTGQQETGSFKGFMTASNKQIKLSQKALVRSKKVFQDIDLNEDFDKRTVEDDNNAEESEKYKEDKLEKEVSLIVEEEIQNIDDALIQEFENIEMSLNDDKNEVGVEGVAPIGFRTASNKEIEITDTALAKIKDVFKDIDLDEDLNEIEFKEDKFENKDQGKIEIDIKSTTEIGFKTASNKNIHISKEAISKTKNIFQDLDNIKFPNKPEKILNKEKDNYSEINSTGTKADFVGFKTASNKNIKISEEALAKTKNLFQDIDDTELPNKNMEENFNKEEIFSKPSTSKGFTGFKTANNKQINISKAALAKTKRIFEDIDSVDIKIPNKLEANSKNTKGTDDLTSESSFTGFKTASNKNIKISTEAMARTEQVFKDIDSDTFTHPKQSSKTEVNTKFNTETNKTGFVGFKTANDKEIKISEKALAETKNIFKDIDDNDFKYPSKHVKTTENDKKEDGKAETIEMYEPSTSKATFVGFQTGNNKKVNISKEALAKTRIIFKDILENNSNLNKSSEENTREVETEDFNKPSTSKAIFVGFQTGNNKKVNVSKEALVKTRNIFKDILENDPNSNKTSENNAKEVKTEDFNKPSTSKANFIGFQTANNKKITISKESLAKTKNVFKDINEIDLGESSKVDDDTKNAANEPAKAPYPLSTNKTSFIGFKTANNKEIHISKESLAKTKNIFKDIDSNDVTKANNLEKGEEKLPYPSFEEDLHPMKSSTGFVGFKTANNKVINVSEKALAKTKNIFKDLEETVIESNKTTKKDYPDIEIGTKEYVSNNNESATSTKDNNFSINTNKMPKFQGFQTASNKKVAISAEALLKSRKIFENIDANEDMIKNLKTDRKNNLNLAKDDRAQKNEPNLALDRHKSPIFKGFQTGNKKPVHISEEALARSKKLFLDLETMQDEPEPAFHGFKTTNNDELKLSQKALVDAVNIFEKELQDGSQFQTVNEKVKINKDCLHPRLFKELETNENKRRNHANDVSKIKPNSDVNKIDNGVRNKRPFTEVDTSNNKITDLDDGLDNIINTQVLNNFDQSLHTEDFRETPVKAKRPSSPILSCPKAKKRRKFETPYSQKLPVLTKKDIIKPNEGNKIKFNENYKRNKEYTLKDLERMTRNFDTKIDSYMTKFRFDTLLQFVFKNERNDLTEGDLIIESLKEYFSNSVNCKLIPNGWLDNHLKLILWKLISYEIKFNYLYCTARNVVDQLKFRYDVELFNAKRPALRKIFEKDDVPSKTIVLCVAEIYQDGISVSSASSTNNMELLLTDGWYCIKANIDKMLAQHVCRGKIVVGTKLVTNGAELVGCEQGVSPWEDTTAIRLKLFGNSTRRARWDARLGYHGNAAILSQLSSVKIDGGKVSKLRVFVTRVYPALYVEKFEDGSTVTRSERLEHLHQVKTEAERQAVMERIYEEVEREFSDQESQDSEGFTDSCHKRVCLDSGSQIAKVMKRSRDPEEFRAGLTSTQTRLLEGHTSKQRDRLLQDVQKRVREKMEKAGVQVNRNVVMLLKIRVAGVVERSGVEICKGMMSIWKPTDAVTDMIKEGVWMDVLNVVPTAIRYNEIQISAGRQSIFSLSKFKEPENLKPYTKTLQRISYTIHQLVQNPSMSTDYNEIDTIGFIFLIDPPIHDFDSTKQPFQNIYLSDAYKNIICINFWGGLKKFGYENVLDTGQIIYCGNLQKRAGNTRKSIPQYRVTEFTYFTKTPKNECARNLIHDLSKKLSSLDRRKFCEDCVVLKNNFAIVKSNNENISPYRFNNSDHNFSKNKMFIDSPLARPVKDDFNLTGLDFESTFRQTDTQNLSEEVLLRKKKVNEKIARLKMYGEPPPLSTIHIINRSKNASNSYKSPLNPNQTNISKIPPKKSKSETVKSDSCDNVANVNESPGKSGNLDDSDLVCSPVLMNRTYVKNVNPVKINFDVKDINDSNVDHFAEEFDGIPYLQLKCNPKQLKSLTRNNHPMTSPTLGEARGSV</sequence>
<feature type="domain" description="C2H2-type" evidence="11">
    <location>
        <begin position="635"/>
        <end position="663"/>
    </location>
</feature>
<feature type="domain" description="C2H2-type" evidence="11">
    <location>
        <begin position="578"/>
        <end position="605"/>
    </location>
</feature>
<dbReference type="PROSITE" id="PS50157">
    <property type="entry name" value="ZINC_FINGER_C2H2_2"/>
    <property type="match status" value="7"/>
</dbReference>
<dbReference type="Pfam" id="PF00096">
    <property type="entry name" value="zf-C2H2"/>
    <property type="match status" value="5"/>
</dbReference>
<evidence type="ECO:0000256" key="10">
    <source>
        <dbReference type="SAM" id="MobiDB-lite"/>
    </source>
</evidence>
<evidence type="ECO:0000259" key="11">
    <source>
        <dbReference type="PROSITE" id="PS50157"/>
    </source>
</evidence>
<evidence type="ECO:0000256" key="3">
    <source>
        <dbReference type="ARBA" id="ARBA00022763"/>
    </source>
</evidence>
<evidence type="ECO:0000256" key="7">
    <source>
        <dbReference type="ARBA" id="ARBA00023172"/>
    </source>
</evidence>
<feature type="region of interest" description="Disordered" evidence="10">
    <location>
        <begin position="687"/>
        <end position="711"/>
    </location>
</feature>
<dbReference type="Pfam" id="PF09103">
    <property type="entry name" value="BRCA-2_OB1"/>
    <property type="match status" value="1"/>
</dbReference>
<feature type="compositionally biased region" description="Polar residues" evidence="10">
    <location>
        <begin position="3128"/>
        <end position="3141"/>
    </location>
</feature>
<dbReference type="SUPFAM" id="SSF50249">
    <property type="entry name" value="Nucleic acid-binding proteins"/>
    <property type="match status" value="3"/>
</dbReference>
<feature type="region of interest" description="Disordered" evidence="10">
    <location>
        <begin position="3128"/>
        <end position="3177"/>
    </location>
</feature>
<evidence type="ECO:0000256" key="5">
    <source>
        <dbReference type="ARBA" id="ARBA00022833"/>
    </source>
</evidence>
<feature type="compositionally biased region" description="Basic and acidic residues" evidence="10">
    <location>
        <begin position="698"/>
        <end position="708"/>
    </location>
</feature>
<dbReference type="SUPFAM" id="SSF81872">
    <property type="entry name" value="BRCA2 helical domain"/>
    <property type="match status" value="1"/>
</dbReference>
<dbReference type="SMART" id="SM00355">
    <property type="entry name" value="ZnF_C2H2"/>
    <property type="match status" value="9"/>
</dbReference>
<feature type="domain" description="C2H2-type" evidence="11">
    <location>
        <begin position="606"/>
        <end position="634"/>
    </location>
</feature>
<feature type="region of interest" description="Disordered" evidence="10">
    <location>
        <begin position="216"/>
        <end position="312"/>
    </location>
</feature>
<reference evidence="12" key="1">
    <citation type="submission" date="2016-07" db="EMBL/GenBank/DDBJ databases">
        <authorList>
            <person name="Bretaudeau A."/>
        </authorList>
    </citation>
    <scope>NUCLEOTIDE SEQUENCE</scope>
    <source>
        <strain evidence="12">Rice</strain>
        <tissue evidence="12">Whole body</tissue>
    </source>
</reference>
<dbReference type="GO" id="GO:0006355">
    <property type="term" value="P:regulation of DNA-templated transcription"/>
    <property type="evidence" value="ECO:0007669"/>
    <property type="project" value="TreeGrafter"/>
</dbReference>
<feature type="compositionally biased region" description="Polar residues" evidence="10">
    <location>
        <begin position="250"/>
        <end position="266"/>
    </location>
</feature>
<dbReference type="Gene3D" id="3.30.160.60">
    <property type="entry name" value="Classic Zinc Finger"/>
    <property type="match status" value="5"/>
</dbReference>
<dbReference type="CDD" id="cd04493">
    <property type="entry name" value="BRCA2DBD_OB1"/>
    <property type="match status" value="1"/>
</dbReference>
<dbReference type="InterPro" id="IPR015525">
    <property type="entry name" value="BRCA2"/>
</dbReference>
<evidence type="ECO:0000256" key="4">
    <source>
        <dbReference type="ARBA" id="ARBA00022771"/>
    </source>
</evidence>
<keyword evidence="5" id="KW-0862">Zinc</keyword>
<feature type="compositionally biased region" description="Basic and acidic residues" evidence="10">
    <location>
        <begin position="2265"/>
        <end position="2279"/>
    </location>
</feature>
<evidence type="ECO:0000256" key="9">
    <source>
        <dbReference type="PROSITE-ProRule" id="PRU00042"/>
    </source>
</evidence>
<evidence type="ECO:0000256" key="1">
    <source>
        <dbReference type="ARBA" id="ARBA00022723"/>
    </source>
</evidence>
<dbReference type="Pfam" id="PF09169">
    <property type="entry name" value="BRCA-2_helical"/>
    <property type="match status" value="1"/>
</dbReference>
<feature type="region of interest" description="Disordered" evidence="10">
    <location>
        <begin position="1858"/>
        <end position="1880"/>
    </location>
</feature>
<dbReference type="Pfam" id="PF00634">
    <property type="entry name" value="BRCA2"/>
    <property type="match status" value="14"/>
</dbReference>
<evidence type="ECO:0000256" key="8">
    <source>
        <dbReference type="ARBA" id="ARBA00023204"/>
    </source>
</evidence>
<dbReference type="SUPFAM" id="SSF57667">
    <property type="entry name" value="beta-beta-alpha zinc fingers"/>
    <property type="match status" value="3"/>
</dbReference>
<keyword evidence="2" id="KW-0677">Repeat</keyword>
<feature type="domain" description="C2H2-type" evidence="11">
    <location>
        <begin position="547"/>
        <end position="569"/>
    </location>
</feature>
<dbReference type="InterPro" id="IPR015252">
    <property type="entry name" value="BRCA2_hlx"/>
</dbReference>
<gene>
    <name evidence="12" type="ORF">SFRICE_003536</name>
</gene>
<dbReference type="GO" id="GO:0000724">
    <property type="term" value="P:double-strand break repair via homologous recombination"/>
    <property type="evidence" value="ECO:0007669"/>
    <property type="project" value="InterPro"/>
</dbReference>
<keyword evidence="1" id="KW-0479">Metal-binding</keyword>
<organism evidence="12">
    <name type="scientific">Spodoptera frugiperda</name>
    <name type="common">Fall armyworm</name>
    <dbReference type="NCBI Taxonomy" id="7108"/>
    <lineage>
        <taxon>Eukaryota</taxon>
        <taxon>Metazoa</taxon>
        <taxon>Ecdysozoa</taxon>
        <taxon>Arthropoda</taxon>
        <taxon>Hexapoda</taxon>
        <taxon>Insecta</taxon>
        <taxon>Pterygota</taxon>
        <taxon>Neoptera</taxon>
        <taxon>Endopterygota</taxon>
        <taxon>Lepidoptera</taxon>
        <taxon>Glossata</taxon>
        <taxon>Ditrysia</taxon>
        <taxon>Noctuoidea</taxon>
        <taxon>Noctuidae</taxon>
        <taxon>Amphipyrinae</taxon>
        <taxon>Spodoptera</taxon>
    </lineage>
</organism>
<protein>
    <submittedName>
        <fullName evidence="12">SFRICE_003536</fullName>
    </submittedName>
</protein>
<feature type="compositionally biased region" description="Basic and acidic residues" evidence="10">
    <location>
        <begin position="1870"/>
        <end position="1880"/>
    </location>
</feature>
<dbReference type="SUPFAM" id="SSF81878">
    <property type="entry name" value="BRCA2 tower domain"/>
    <property type="match status" value="1"/>
</dbReference>
<feature type="region of interest" description="Disordered" evidence="10">
    <location>
        <begin position="1925"/>
        <end position="1944"/>
    </location>
</feature>
<evidence type="ECO:0000256" key="2">
    <source>
        <dbReference type="ARBA" id="ARBA00022737"/>
    </source>
</evidence>
<dbReference type="FunFam" id="3.30.160.60:FF:001049">
    <property type="entry name" value="zinc finger protein 319"/>
    <property type="match status" value="1"/>
</dbReference>
<feature type="domain" description="C2H2-type" evidence="11">
    <location>
        <begin position="666"/>
        <end position="694"/>
    </location>
</feature>
<evidence type="ECO:0000256" key="6">
    <source>
        <dbReference type="ARBA" id="ARBA00023125"/>
    </source>
</evidence>
<dbReference type="GO" id="GO:0008270">
    <property type="term" value="F:zinc ion binding"/>
    <property type="evidence" value="ECO:0007669"/>
    <property type="project" value="UniProtKB-KW"/>
</dbReference>
<dbReference type="PANTHER" id="PTHR11289">
    <property type="entry name" value="BREAST CANCER TYPE 2 SUSCEPTIBILITY PROTEIN BRCA2"/>
    <property type="match status" value="1"/>
</dbReference>
<feature type="compositionally biased region" description="Basic and acidic residues" evidence="10">
    <location>
        <begin position="3150"/>
        <end position="3159"/>
    </location>
</feature>
<dbReference type="InterPro" id="IPR015188">
    <property type="entry name" value="BRCA2_OB_3"/>
</dbReference>
<feature type="compositionally biased region" description="Polar residues" evidence="10">
    <location>
        <begin position="1860"/>
        <end position="1869"/>
    </location>
</feature>
<feature type="region of interest" description="Disordered" evidence="10">
    <location>
        <begin position="947"/>
        <end position="981"/>
    </location>
</feature>
<keyword evidence="3" id="KW-0227">DNA damage</keyword>
<dbReference type="PROSITE" id="PS00028">
    <property type="entry name" value="ZINC_FINGER_C2H2_1"/>
    <property type="match status" value="8"/>
</dbReference>
<keyword evidence="7" id="KW-0233">DNA recombination</keyword>
<dbReference type="InterPro" id="IPR036315">
    <property type="entry name" value="BRCA2_hlx_sf"/>
</dbReference>
<feature type="compositionally biased region" description="Acidic residues" evidence="10">
    <location>
        <begin position="947"/>
        <end position="966"/>
    </location>
</feature>
<keyword evidence="6" id="KW-0238">DNA-binding</keyword>
<feature type="region of interest" description="Disordered" evidence="10">
    <location>
        <begin position="3237"/>
        <end position="3257"/>
    </location>
</feature>
<dbReference type="InterPro" id="IPR036236">
    <property type="entry name" value="Znf_C2H2_sf"/>
</dbReference>